<feature type="domain" description="LIM zinc-binding" evidence="5">
    <location>
        <begin position="722"/>
        <end position="785"/>
    </location>
</feature>
<feature type="compositionally biased region" description="Low complexity" evidence="4">
    <location>
        <begin position="397"/>
        <end position="422"/>
    </location>
</feature>
<feature type="compositionally biased region" description="Polar residues" evidence="4">
    <location>
        <begin position="455"/>
        <end position="474"/>
    </location>
</feature>
<dbReference type="EMBL" id="JBAHYK010000132">
    <property type="protein sequence ID" value="KAL0577887.1"/>
    <property type="molecule type" value="Genomic_DNA"/>
</dbReference>
<keyword evidence="7" id="KW-1185">Reference proteome</keyword>
<protein>
    <recommendedName>
        <fullName evidence="5">LIM zinc-binding domain-containing protein</fullName>
    </recommendedName>
</protein>
<sequence>MAATLAAPQASGPGRISQLLPTVKCSNCNDPVPLADLGEHVCAPQTPSHANLASKITRLMSPGSSAGSAKRRSTRTSFSTMRTRSTSNASSIYSDFSSAIPPVPTPPLPNTAPPSHTAFPASPPRPSYARERSNSNASSISRSSRTPPPPSHTPTPTRRSPGPTRSPAPVPPSSPPVPLSSSPAPISRTGTPQPSKVPFPHSRADAHLSSQPYIISTHSPRPPPGPPPVDAANPPSSPFTAHFPRPTPSHHPSSPSFPNGPLPPGSPRQQPASLPMNVPQAPQTPQPRFLGLGHQQTDSIVSTHGGMTRSPEPDTQTGGEAGMAGVGRRGFAAVASAALFVMPRTQGPSSPGYSSNPNMMAGQGNQPQAVPARPQFLDIAAIHRAAGLVGPNGSTLSPVSPRSPISSSSPSTPKSPVTPHTPDGFASSNKLPGSLMPGSPGGVPAALLAGASKGSPLSSAPKETSDTYFPSQAKDTPAPEFTHTRTLSVSSDGSELGLAYAQSTDIEDEDVEAIVTRAQSVRKSRSFVGDRARRDSASSSVSSGSGSGRRGLLIRKGSQGAPGEGDVPPLPISPKKDSELEAAFNAVAALSEPVSPMVPMPSTSSTLMKPHAPLRSNTVQGITTPKNEVDLYDSFPSKLPMRSNTERASSSHHHHGKENGTAGLSVNKGAATKGKSRVRVCASCDKRIDDGRWIQIDGEEGKKKVSEKGVLCEGCWKGMYLPKCRRCQLPIEKQAISSSDGQLKGKYHKECFTCFECSAPFPNKTFYVLNDQALCAYHYALHNRSLCSSSACGQPIEGPCAVDHTGARYHPEHFLCQRANCSERLKDYFEVDGKMVCERHAQITFRQSRMFGVGSRKSRAWGLSMYGADGVYDGLDEVPEDDVSEYDSETEGFDDDSEAWKAMKRTTRFIDLRLSKLSEEEKEVLI</sequence>
<feature type="region of interest" description="Disordered" evidence="4">
    <location>
        <begin position="345"/>
        <end position="370"/>
    </location>
</feature>
<feature type="region of interest" description="Disordered" evidence="4">
    <location>
        <begin position="520"/>
        <end position="575"/>
    </location>
</feature>
<reference evidence="6 7" key="1">
    <citation type="submission" date="2024-02" db="EMBL/GenBank/DDBJ databases">
        <title>A draft genome for the cacao thread blight pathogen Marasmius crinis-equi.</title>
        <authorList>
            <person name="Cohen S.P."/>
            <person name="Baruah I.K."/>
            <person name="Amoako-Attah I."/>
            <person name="Bukari Y."/>
            <person name="Meinhardt L.W."/>
            <person name="Bailey B.A."/>
        </authorList>
    </citation>
    <scope>NUCLEOTIDE SEQUENCE [LARGE SCALE GENOMIC DNA]</scope>
    <source>
        <strain evidence="6 7">GH-76</strain>
    </source>
</reference>
<dbReference type="Gene3D" id="2.10.110.10">
    <property type="entry name" value="Cysteine Rich Protein"/>
    <property type="match status" value="2"/>
</dbReference>
<comment type="caution">
    <text evidence="6">The sequence shown here is derived from an EMBL/GenBank/DDBJ whole genome shotgun (WGS) entry which is preliminary data.</text>
</comment>
<dbReference type="PANTHER" id="PTHR24216">
    <property type="entry name" value="PAXILLIN-RELATED"/>
    <property type="match status" value="1"/>
</dbReference>
<evidence type="ECO:0000256" key="4">
    <source>
        <dbReference type="SAM" id="MobiDB-lite"/>
    </source>
</evidence>
<dbReference type="InterPro" id="IPR001781">
    <property type="entry name" value="Znf_LIM"/>
</dbReference>
<feature type="region of interest" description="Disordered" evidence="4">
    <location>
        <begin position="60"/>
        <end position="323"/>
    </location>
</feature>
<evidence type="ECO:0000259" key="5">
    <source>
        <dbReference type="PROSITE" id="PS50023"/>
    </source>
</evidence>
<evidence type="ECO:0000256" key="3">
    <source>
        <dbReference type="PROSITE-ProRule" id="PRU00125"/>
    </source>
</evidence>
<evidence type="ECO:0000313" key="6">
    <source>
        <dbReference type="EMBL" id="KAL0577887.1"/>
    </source>
</evidence>
<dbReference type="Proteomes" id="UP001465976">
    <property type="component" value="Unassembled WGS sequence"/>
</dbReference>
<dbReference type="Pfam" id="PF00412">
    <property type="entry name" value="LIM"/>
    <property type="match status" value="2"/>
</dbReference>
<feature type="region of interest" description="Disordered" evidence="4">
    <location>
        <begin position="641"/>
        <end position="671"/>
    </location>
</feature>
<feature type="compositionally biased region" description="Low complexity" evidence="4">
    <location>
        <begin position="154"/>
        <end position="163"/>
    </location>
</feature>
<dbReference type="SMART" id="SM00132">
    <property type="entry name" value="LIM"/>
    <property type="match status" value="2"/>
</dbReference>
<dbReference type="PROSITE" id="PS50023">
    <property type="entry name" value="LIM_DOMAIN_2"/>
    <property type="match status" value="1"/>
</dbReference>
<organism evidence="6 7">
    <name type="scientific">Marasmius crinis-equi</name>
    <dbReference type="NCBI Taxonomy" id="585013"/>
    <lineage>
        <taxon>Eukaryota</taxon>
        <taxon>Fungi</taxon>
        <taxon>Dikarya</taxon>
        <taxon>Basidiomycota</taxon>
        <taxon>Agaricomycotina</taxon>
        <taxon>Agaricomycetes</taxon>
        <taxon>Agaricomycetidae</taxon>
        <taxon>Agaricales</taxon>
        <taxon>Marasmiineae</taxon>
        <taxon>Marasmiaceae</taxon>
        <taxon>Marasmius</taxon>
    </lineage>
</organism>
<feature type="compositionally biased region" description="Low complexity" evidence="4">
    <location>
        <begin position="75"/>
        <end position="87"/>
    </location>
</feature>
<keyword evidence="2 3" id="KW-0862">Zinc</keyword>
<feature type="region of interest" description="Disordered" evidence="4">
    <location>
        <begin position="392"/>
        <end position="492"/>
    </location>
</feature>
<feature type="compositionally biased region" description="Low complexity" evidence="4">
    <location>
        <begin position="347"/>
        <end position="358"/>
    </location>
</feature>
<evidence type="ECO:0000256" key="1">
    <source>
        <dbReference type="ARBA" id="ARBA00022723"/>
    </source>
</evidence>
<feature type="compositionally biased region" description="Polar residues" evidence="4">
    <location>
        <begin position="88"/>
        <end position="97"/>
    </location>
</feature>
<keyword evidence="3" id="KW-0440">LIM domain</keyword>
<name>A0ABR3FR25_9AGAR</name>
<evidence type="ECO:0000313" key="7">
    <source>
        <dbReference type="Proteomes" id="UP001465976"/>
    </source>
</evidence>
<evidence type="ECO:0000256" key="2">
    <source>
        <dbReference type="ARBA" id="ARBA00022833"/>
    </source>
</evidence>
<dbReference type="CDD" id="cd09397">
    <property type="entry name" value="LIM1_UF1"/>
    <property type="match status" value="1"/>
</dbReference>
<gene>
    <name evidence="6" type="ORF">V5O48_004123</name>
</gene>
<feature type="compositionally biased region" description="Polar residues" evidence="4">
    <location>
        <begin position="208"/>
        <end position="218"/>
    </location>
</feature>
<dbReference type="CDD" id="cd08368">
    <property type="entry name" value="LIM"/>
    <property type="match status" value="1"/>
</dbReference>
<dbReference type="SUPFAM" id="SSF57716">
    <property type="entry name" value="Glucocorticoid receptor-like (DNA-binding domain)"/>
    <property type="match status" value="2"/>
</dbReference>
<feature type="compositionally biased region" description="Pro residues" evidence="4">
    <location>
        <begin position="164"/>
        <end position="178"/>
    </location>
</feature>
<feature type="compositionally biased region" description="Low complexity" evidence="4">
    <location>
        <begin position="134"/>
        <end position="145"/>
    </location>
</feature>
<proteinExistence type="predicted"/>
<keyword evidence="1 3" id="KW-0479">Metal-binding</keyword>
<dbReference type="PROSITE" id="PS00478">
    <property type="entry name" value="LIM_DOMAIN_1"/>
    <property type="match status" value="1"/>
</dbReference>
<dbReference type="PRINTS" id="PR01217">
    <property type="entry name" value="PRICHEXTENSN"/>
</dbReference>
<feature type="compositionally biased region" description="Pro residues" evidence="4">
    <location>
        <begin position="220"/>
        <end position="229"/>
    </location>
</feature>
<feature type="compositionally biased region" description="Low complexity" evidence="4">
    <location>
        <begin position="431"/>
        <end position="452"/>
    </location>
</feature>
<feature type="compositionally biased region" description="Pro residues" evidence="4">
    <location>
        <begin position="101"/>
        <end position="112"/>
    </location>
</feature>
<accession>A0ABR3FR25</accession>